<protein>
    <submittedName>
        <fullName evidence="2">Uncharacterized protein</fullName>
    </submittedName>
</protein>
<feature type="compositionally biased region" description="Basic and acidic residues" evidence="1">
    <location>
        <begin position="63"/>
        <end position="78"/>
    </location>
</feature>
<organism evidence="2 3">
    <name type="scientific">Rhizophagus clarus</name>
    <dbReference type="NCBI Taxonomy" id="94130"/>
    <lineage>
        <taxon>Eukaryota</taxon>
        <taxon>Fungi</taxon>
        <taxon>Fungi incertae sedis</taxon>
        <taxon>Mucoromycota</taxon>
        <taxon>Glomeromycotina</taxon>
        <taxon>Glomeromycetes</taxon>
        <taxon>Glomerales</taxon>
        <taxon>Glomeraceae</taxon>
        <taxon>Rhizophagus</taxon>
    </lineage>
</organism>
<feature type="compositionally biased region" description="Polar residues" evidence="1">
    <location>
        <begin position="83"/>
        <end position="98"/>
    </location>
</feature>
<accession>A0A8H3LXH7</accession>
<evidence type="ECO:0000313" key="2">
    <source>
        <dbReference type="EMBL" id="GES94847.1"/>
    </source>
</evidence>
<name>A0A8H3LXH7_9GLOM</name>
<proteinExistence type="predicted"/>
<dbReference type="EMBL" id="BLAL01000239">
    <property type="protein sequence ID" value="GES94847.1"/>
    <property type="molecule type" value="Genomic_DNA"/>
</dbReference>
<dbReference type="Proteomes" id="UP000615446">
    <property type="component" value="Unassembled WGS sequence"/>
</dbReference>
<evidence type="ECO:0000256" key="1">
    <source>
        <dbReference type="SAM" id="MobiDB-lite"/>
    </source>
</evidence>
<reference evidence="2" key="1">
    <citation type="submission" date="2019-10" db="EMBL/GenBank/DDBJ databases">
        <title>Conservation and host-specific expression of non-tandemly repeated heterogenous ribosome RNA gene in arbuscular mycorrhizal fungi.</title>
        <authorList>
            <person name="Maeda T."/>
            <person name="Kobayashi Y."/>
            <person name="Nakagawa T."/>
            <person name="Ezawa T."/>
            <person name="Yamaguchi K."/>
            <person name="Bino T."/>
            <person name="Nishimoto Y."/>
            <person name="Shigenobu S."/>
            <person name="Kawaguchi M."/>
        </authorList>
    </citation>
    <scope>NUCLEOTIDE SEQUENCE</scope>
    <source>
        <strain evidence="2">HR1</strain>
    </source>
</reference>
<evidence type="ECO:0000313" key="3">
    <source>
        <dbReference type="Proteomes" id="UP000615446"/>
    </source>
</evidence>
<comment type="caution">
    <text evidence="2">The sequence shown here is derived from an EMBL/GenBank/DDBJ whole genome shotgun (WGS) entry which is preliminary data.</text>
</comment>
<feature type="region of interest" description="Disordered" evidence="1">
    <location>
        <begin position="63"/>
        <end position="98"/>
    </location>
</feature>
<gene>
    <name evidence="2" type="ORF">RCL2_002154900</name>
</gene>
<dbReference type="AlphaFoldDB" id="A0A8H3LXH7"/>
<sequence>MAKLDRSSKYDLIEKKIYIVRYDPIVITLCTDCRIGLTEIKNNLVISRWDFIEILFDKECGDSDNEPRTSDEHNDARSDVATAGSNESENNQNDGNSTIVDDVKLLSSSSSLMDFSIRKLPYHDLTDDASLANDQIINNGFQGSKFGRNLRIFNEIRNNMLSYKATIKDQSKIPRLYRCHNPNRSNEYRT</sequence>